<dbReference type="EMBL" id="CAFBLP010000003">
    <property type="protein sequence ID" value="CAB4859959.1"/>
    <property type="molecule type" value="Genomic_DNA"/>
</dbReference>
<sequence length="152" mass="16202">MIQCEIVELQPQAIAVVHEQVPMTALASFFARAFHAVMSAIGAQGVLPAGPPLGCYLGMPTDTVDVAAGFPVGRPITAVGDVTPMQLPGGRAVTTVHVGPFDTLTQTYAELAAWMAAQGLQPAEMMWEVYLSDPQNQPDPATWRTQIMWPVA</sequence>
<dbReference type="Pfam" id="PF06445">
    <property type="entry name" value="GyrI-like"/>
    <property type="match status" value="1"/>
</dbReference>
<proteinExistence type="predicted"/>
<reference evidence="2" key="1">
    <citation type="submission" date="2020-05" db="EMBL/GenBank/DDBJ databases">
        <authorList>
            <person name="Chiriac C."/>
            <person name="Salcher M."/>
            <person name="Ghai R."/>
            <person name="Kavagutti S V."/>
        </authorList>
    </citation>
    <scope>NUCLEOTIDE SEQUENCE</scope>
</reference>
<evidence type="ECO:0000259" key="1">
    <source>
        <dbReference type="SMART" id="SM00871"/>
    </source>
</evidence>
<evidence type="ECO:0000313" key="2">
    <source>
        <dbReference type="EMBL" id="CAB4859959.1"/>
    </source>
</evidence>
<feature type="domain" description="AraC effector-binding" evidence="1">
    <location>
        <begin position="2"/>
        <end position="152"/>
    </location>
</feature>
<name>A0A6J7CV66_9ZZZZ</name>
<dbReference type="SMART" id="SM00871">
    <property type="entry name" value="AraC_E_bind"/>
    <property type="match status" value="1"/>
</dbReference>
<organism evidence="2">
    <name type="scientific">freshwater metagenome</name>
    <dbReference type="NCBI Taxonomy" id="449393"/>
    <lineage>
        <taxon>unclassified sequences</taxon>
        <taxon>metagenomes</taxon>
        <taxon>ecological metagenomes</taxon>
    </lineage>
</organism>
<dbReference type="InterPro" id="IPR029442">
    <property type="entry name" value="GyrI-like"/>
</dbReference>
<dbReference type="Gene3D" id="3.20.80.10">
    <property type="entry name" value="Regulatory factor, effector binding domain"/>
    <property type="match status" value="1"/>
</dbReference>
<accession>A0A6J7CV66</accession>
<dbReference type="AlphaFoldDB" id="A0A6J7CV66"/>
<dbReference type="InterPro" id="IPR011256">
    <property type="entry name" value="Reg_factor_effector_dom_sf"/>
</dbReference>
<dbReference type="InterPro" id="IPR010499">
    <property type="entry name" value="AraC_E-bd"/>
</dbReference>
<dbReference type="SUPFAM" id="SSF55136">
    <property type="entry name" value="Probable bacterial effector-binding domain"/>
    <property type="match status" value="1"/>
</dbReference>
<gene>
    <name evidence="2" type="ORF">UFOPK3376_00200</name>
</gene>
<protein>
    <submittedName>
        <fullName evidence="2">Unannotated protein</fullName>
    </submittedName>
</protein>